<dbReference type="SUPFAM" id="SSF51182">
    <property type="entry name" value="RmlC-like cupins"/>
    <property type="match status" value="1"/>
</dbReference>
<dbReference type="Pfam" id="PF07883">
    <property type="entry name" value="Cupin_2"/>
    <property type="match status" value="1"/>
</dbReference>
<dbReference type="InterPro" id="IPR011051">
    <property type="entry name" value="RmlC_Cupin_sf"/>
</dbReference>
<organism evidence="2 3">
    <name type="scientific">candidate division WS5 bacterium</name>
    <dbReference type="NCBI Taxonomy" id="2093353"/>
    <lineage>
        <taxon>Bacteria</taxon>
        <taxon>candidate division WS5</taxon>
    </lineage>
</organism>
<evidence type="ECO:0000313" key="3">
    <source>
        <dbReference type="Proteomes" id="UP000285655"/>
    </source>
</evidence>
<sequence>MNFEVCRIKEGKIVIAHSNNNMSVGYLEINPNSELKKHNRPCTECLYQIKGVATMVLFDEKDSTKELILKEGEEIEIPLGKYHIHANRTSEPCVQMWKAKGDIREILDEIRKNSL</sequence>
<proteinExistence type="predicted"/>
<dbReference type="InterPro" id="IPR013096">
    <property type="entry name" value="Cupin_2"/>
</dbReference>
<accession>A0A419DA93</accession>
<evidence type="ECO:0000259" key="1">
    <source>
        <dbReference type="Pfam" id="PF07883"/>
    </source>
</evidence>
<gene>
    <name evidence="2" type="ORF">C4544_06620</name>
</gene>
<dbReference type="Proteomes" id="UP000285655">
    <property type="component" value="Unassembled WGS sequence"/>
</dbReference>
<dbReference type="InterPro" id="IPR014710">
    <property type="entry name" value="RmlC-like_jellyroll"/>
</dbReference>
<comment type="caution">
    <text evidence="2">The sequence shown here is derived from an EMBL/GenBank/DDBJ whole genome shotgun (WGS) entry which is preliminary data.</text>
</comment>
<name>A0A419DA93_9BACT</name>
<dbReference type="AlphaFoldDB" id="A0A419DA93"/>
<feature type="domain" description="Cupin type-2" evidence="1">
    <location>
        <begin position="26"/>
        <end position="95"/>
    </location>
</feature>
<evidence type="ECO:0000313" key="2">
    <source>
        <dbReference type="EMBL" id="RJO60014.1"/>
    </source>
</evidence>
<protein>
    <submittedName>
        <fullName evidence="2">Cupin domain-containing protein</fullName>
    </submittedName>
</protein>
<dbReference type="EMBL" id="QZJW01000055">
    <property type="protein sequence ID" value="RJO60014.1"/>
    <property type="molecule type" value="Genomic_DNA"/>
</dbReference>
<dbReference type="Gene3D" id="2.60.120.10">
    <property type="entry name" value="Jelly Rolls"/>
    <property type="match status" value="1"/>
</dbReference>
<reference evidence="2 3" key="1">
    <citation type="journal article" date="2017" name="ISME J.">
        <title>Energy and carbon metabolisms in a deep terrestrial subsurface fluid microbial community.</title>
        <authorList>
            <person name="Momper L."/>
            <person name="Jungbluth S.P."/>
            <person name="Lee M.D."/>
            <person name="Amend J.P."/>
        </authorList>
    </citation>
    <scope>NUCLEOTIDE SEQUENCE [LARGE SCALE GENOMIC DNA]</scope>
    <source>
        <strain evidence="2">SURF_29</strain>
    </source>
</reference>